<evidence type="ECO:0000313" key="1">
    <source>
        <dbReference type="EMBL" id="GAV66113.1"/>
    </source>
</evidence>
<protein>
    <submittedName>
        <fullName evidence="1">Uncharacterized protein</fullName>
    </submittedName>
</protein>
<dbReference type="AlphaFoldDB" id="A0A1Q3BE89"/>
<sequence>MGETRTNFRNQSASIHNLEVQVGQTANLLSGRPQGTLPTNTDINPKEQVKEITLRSGKQLQDAPIKLEESKCWDNIDDKSQSLVLMITKMHLTCLLKCERY</sequence>
<dbReference type="OrthoDB" id="1747867at2759"/>
<accession>A0A1Q3BE89</accession>
<proteinExistence type="predicted"/>
<dbReference type="EMBL" id="BDDD01000457">
    <property type="protein sequence ID" value="GAV66113.1"/>
    <property type="molecule type" value="Genomic_DNA"/>
</dbReference>
<dbReference type="Proteomes" id="UP000187406">
    <property type="component" value="Unassembled WGS sequence"/>
</dbReference>
<dbReference type="InParanoid" id="A0A1Q3BE89"/>
<keyword evidence="2" id="KW-1185">Reference proteome</keyword>
<name>A0A1Q3BE89_CEPFO</name>
<organism evidence="1 2">
    <name type="scientific">Cephalotus follicularis</name>
    <name type="common">Albany pitcher plant</name>
    <dbReference type="NCBI Taxonomy" id="3775"/>
    <lineage>
        <taxon>Eukaryota</taxon>
        <taxon>Viridiplantae</taxon>
        <taxon>Streptophyta</taxon>
        <taxon>Embryophyta</taxon>
        <taxon>Tracheophyta</taxon>
        <taxon>Spermatophyta</taxon>
        <taxon>Magnoliopsida</taxon>
        <taxon>eudicotyledons</taxon>
        <taxon>Gunneridae</taxon>
        <taxon>Pentapetalae</taxon>
        <taxon>rosids</taxon>
        <taxon>fabids</taxon>
        <taxon>Oxalidales</taxon>
        <taxon>Cephalotaceae</taxon>
        <taxon>Cephalotus</taxon>
    </lineage>
</organism>
<reference evidence="2" key="1">
    <citation type="submission" date="2016-04" db="EMBL/GenBank/DDBJ databases">
        <title>Cephalotus genome sequencing.</title>
        <authorList>
            <person name="Fukushima K."/>
            <person name="Hasebe M."/>
            <person name="Fang X."/>
        </authorList>
    </citation>
    <scope>NUCLEOTIDE SEQUENCE [LARGE SCALE GENOMIC DNA]</scope>
    <source>
        <strain evidence="2">cv. St1</strain>
    </source>
</reference>
<evidence type="ECO:0000313" key="2">
    <source>
        <dbReference type="Proteomes" id="UP000187406"/>
    </source>
</evidence>
<comment type="caution">
    <text evidence="1">The sequence shown here is derived from an EMBL/GenBank/DDBJ whole genome shotgun (WGS) entry which is preliminary data.</text>
</comment>
<gene>
    <name evidence="1" type="ORF">CFOL_v3_09623</name>
</gene>